<proteinExistence type="predicted"/>
<dbReference type="EMBL" id="JAHRIP010002158">
    <property type="protein sequence ID" value="MEQ2280776.1"/>
    <property type="molecule type" value="Genomic_DNA"/>
</dbReference>
<accession>A0ABV0XH26</accession>
<sequence>MMSPPLRAAVFNRLFRVRTPLASCRSKQAFILKGHTGTCADFASLPPQVSVSKRAQFGGEDVGMLTSARQRFNWKTTAGRVAEKNGLSDLEETTRHVTFLRRFLDLLLSCLLRQRLDFSIIV</sequence>
<dbReference type="Proteomes" id="UP001469553">
    <property type="component" value="Unassembled WGS sequence"/>
</dbReference>
<protein>
    <submittedName>
        <fullName evidence="1">Uncharacterized protein</fullName>
    </submittedName>
</protein>
<evidence type="ECO:0000313" key="2">
    <source>
        <dbReference type="Proteomes" id="UP001469553"/>
    </source>
</evidence>
<reference evidence="1 2" key="1">
    <citation type="submission" date="2021-06" db="EMBL/GenBank/DDBJ databases">
        <authorList>
            <person name="Palmer J.M."/>
        </authorList>
    </citation>
    <scope>NUCLEOTIDE SEQUENCE [LARGE SCALE GENOMIC DNA]</scope>
    <source>
        <strain evidence="1 2">AS_MEX2019</strain>
        <tissue evidence="1">Muscle</tissue>
    </source>
</reference>
<keyword evidence="2" id="KW-1185">Reference proteome</keyword>
<gene>
    <name evidence="1" type="ORF">AMECASPLE_023447</name>
</gene>
<organism evidence="1 2">
    <name type="scientific">Ameca splendens</name>
    <dbReference type="NCBI Taxonomy" id="208324"/>
    <lineage>
        <taxon>Eukaryota</taxon>
        <taxon>Metazoa</taxon>
        <taxon>Chordata</taxon>
        <taxon>Craniata</taxon>
        <taxon>Vertebrata</taxon>
        <taxon>Euteleostomi</taxon>
        <taxon>Actinopterygii</taxon>
        <taxon>Neopterygii</taxon>
        <taxon>Teleostei</taxon>
        <taxon>Neoteleostei</taxon>
        <taxon>Acanthomorphata</taxon>
        <taxon>Ovalentaria</taxon>
        <taxon>Atherinomorphae</taxon>
        <taxon>Cyprinodontiformes</taxon>
        <taxon>Goodeidae</taxon>
        <taxon>Ameca</taxon>
    </lineage>
</organism>
<comment type="caution">
    <text evidence="1">The sequence shown here is derived from an EMBL/GenBank/DDBJ whole genome shotgun (WGS) entry which is preliminary data.</text>
</comment>
<name>A0ABV0XH26_9TELE</name>
<evidence type="ECO:0000313" key="1">
    <source>
        <dbReference type="EMBL" id="MEQ2280776.1"/>
    </source>
</evidence>